<dbReference type="GO" id="GO:0016491">
    <property type="term" value="F:oxidoreductase activity"/>
    <property type="evidence" value="ECO:0007669"/>
    <property type="project" value="InterPro"/>
</dbReference>
<dbReference type="InterPro" id="IPR009040">
    <property type="entry name" value="Ferritin-like_diiron"/>
</dbReference>
<evidence type="ECO:0000256" key="4">
    <source>
        <dbReference type="ARBA" id="ARBA00022982"/>
    </source>
</evidence>
<dbReference type="SUPFAM" id="SSF47240">
    <property type="entry name" value="Ferritin-like"/>
    <property type="match status" value="1"/>
</dbReference>
<dbReference type="Pfam" id="PF02915">
    <property type="entry name" value="Rubrerythrin"/>
    <property type="match status" value="2"/>
</dbReference>
<sequence length="179" mass="20546">MDFQQSRTYTNLQSAFDREAISSTKYAIYAQQARLEEYIQIGNIFDIATHHEREHAVIFLRLMNNFQLPDTLTNLLESSTSEENEGSNVYREYAQTAREEGYDLIAALFDGIANIEINMEVTFRYFATLIEQNQVFCKPEETLWICTNCGNIMGGLCAPEICPICGYPQGYYQVFVPNT</sequence>
<dbReference type="CDD" id="cd00729">
    <property type="entry name" value="rubredoxin_SM"/>
    <property type="match status" value="1"/>
</dbReference>
<dbReference type="InterPro" id="IPR048574">
    <property type="entry name" value="RUBY_RBDX"/>
</dbReference>
<keyword evidence="5" id="KW-0408">Iron</keyword>
<evidence type="ECO:0000256" key="3">
    <source>
        <dbReference type="ARBA" id="ARBA00022723"/>
    </source>
</evidence>
<keyword evidence="4" id="KW-0249">Electron transport</keyword>
<dbReference type="CDD" id="cd01041">
    <property type="entry name" value="Rubrerythrin"/>
    <property type="match status" value="1"/>
</dbReference>
<dbReference type="Proteomes" id="UP000198806">
    <property type="component" value="Unassembled WGS sequence"/>
</dbReference>
<reference evidence="7 8" key="1">
    <citation type="submission" date="2016-10" db="EMBL/GenBank/DDBJ databases">
        <authorList>
            <person name="de Groot N.N."/>
        </authorList>
    </citation>
    <scope>NUCLEOTIDE SEQUENCE [LARGE SCALE GENOMIC DNA]</scope>
    <source>
        <strain evidence="7 8">DSM 1283</strain>
    </source>
</reference>
<proteinExistence type="predicted"/>
<evidence type="ECO:0000256" key="5">
    <source>
        <dbReference type="ARBA" id="ARBA00023004"/>
    </source>
</evidence>
<evidence type="ECO:0000256" key="2">
    <source>
        <dbReference type="ARBA" id="ARBA00022448"/>
    </source>
</evidence>
<dbReference type="Gene3D" id="1.20.1260.10">
    <property type="match status" value="1"/>
</dbReference>
<evidence type="ECO:0000256" key="1">
    <source>
        <dbReference type="ARBA" id="ARBA00001965"/>
    </source>
</evidence>
<dbReference type="STRING" id="1527.SAMN04489757_102150"/>
<dbReference type="InterPro" id="IPR009078">
    <property type="entry name" value="Ferritin-like_SF"/>
</dbReference>
<keyword evidence="3" id="KW-0479">Metal-binding</keyword>
<evidence type="ECO:0000259" key="6">
    <source>
        <dbReference type="PROSITE" id="PS50905"/>
    </source>
</evidence>
<dbReference type="InterPro" id="IPR012347">
    <property type="entry name" value="Ferritin-like"/>
</dbReference>
<keyword evidence="8" id="KW-1185">Reference proteome</keyword>
<comment type="cofactor">
    <cofactor evidence="1">
        <name>Fe(3+)</name>
        <dbReference type="ChEBI" id="CHEBI:29034"/>
    </cofactor>
</comment>
<dbReference type="GO" id="GO:0046872">
    <property type="term" value="F:metal ion binding"/>
    <property type="evidence" value="ECO:0007669"/>
    <property type="project" value="UniProtKB-KW"/>
</dbReference>
<dbReference type="PROSITE" id="PS50905">
    <property type="entry name" value="FERRITIN_LIKE"/>
    <property type="match status" value="1"/>
</dbReference>
<evidence type="ECO:0000313" key="7">
    <source>
        <dbReference type="EMBL" id="SFN82272.1"/>
    </source>
</evidence>
<protein>
    <submittedName>
        <fullName evidence="7">Rubrerythrin</fullName>
    </submittedName>
</protein>
<dbReference type="EMBL" id="FOWD01000002">
    <property type="protein sequence ID" value="SFN82272.1"/>
    <property type="molecule type" value="Genomic_DNA"/>
</dbReference>
<keyword evidence="2" id="KW-0813">Transport</keyword>
<dbReference type="Pfam" id="PF21349">
    <property type="entry name" value="RUBY_RBDX"/>
    <property type="match status" value="1"/>
</dbReference>
<evidence type="ECO:0000313" key="8">
    <source>
        <dbReference type="Proteomes" id="UP000198806"/>
    </source>
</evidence>
<organism evidence="7 8">
    <name type="scientific">Anaerocolumna aminovalerica</name>
    <dbReference type="NCBI Taxonomy" id="1527"/>
    <lineage>
        <taxon>Bacteria</taxon>
        <taxon>Bacillati</taxon>
        <taxon>Bacillota</taxon>
        <taxon>Clostridia</taxon>
        <taxon>Lachnospirales</taxon>
        <taxon>Lachnospiraceae</taxon>
        <taxon>Anaerocolumna</taxon>
    </lineage>
</organism>
<feature type="domain" description="Ferritin-like diiron" evidence="6">
    <location>
        <begin position="2"/>
        <end position="134"/>
    </location>
</feature>
<dbReference type="Gene3D" id="2.20.28.10">
    <property type="match status" value="1"/>
</dbReference>
<dbReference type="SUPFAM" id="SSF57802">
    <property type="entry name" value="Rubredoxin-like"/>
    <property type="match status" value="1"/>
</dbReference>
<dbReference type="RefSeq" id="WP_091684046.1">
    <property type="nucleotide sequence ID" value="NZ_BAABFM010000017.1"/>
</dbReference>
<dbReference type="InterPro" id="IPR003251">
    <property type="entry name" value="Rr_diiron-bd_dom"/>
</dbReference>
<accession>A0A1I5C637</accession>
<dbReference type="PANTHER" id="PTHR43865:SF1">
    <property type="entry name" value="RUBRERYTHRIN-RELATED"/>
    <property type="match status" value="1"/>
</dbReference>
<dbReference type="OrthoDB" id="9799749at2"/>
<dbReference type="AlphaFoldDB" id="A0A1I5C637"/>
<dbReference type="InterPro" id="IPR052364">
    <property type="entry name" value="Rubrerythrin"/>
</dbReference>
<name>A0A1I5C637_9FIRM</name>
<gene>
    <name evidence="7" type="ORF">SAMN04489757_102150</name>
</gene>
<dbReference type="PANTHER" id="PTHR43865">
    <property type="entry name" value="RUBRERYTHRIN-RELATED"/>
    <property type="match status" value="1"/>
</dbReference>